<name>A0ABS2NL28_9FIRM</name>
<comment type="caution">
    <text evidence="4">The sequence shown here is derived from an EMBL/GenBank/DDBJ whole genome shotgun (WGS) entry which is preliminary data.</text>
</comment>
<dbReference type="InterPro" id="IPR041614">
    <property type="entry name" value="DprA_WH"/>
</dbReference>
<dbReference type="NCBIfam" id="TIGR00732">
    <property type="entry name" value="dprA"/>
    <property type="match status" value="1"/>
</dbReference>
<accession>A0ABS2NL28</accession>
<evidence type="ECO:0000259" key="3">
    <source>
        <dbReference type="Pfam" id="PF17782"/>
    </source>
</evidence>
<dbReference type="InterPro" id="IPR057666">
    <property type="entry name" value="DrpA_SLOG"/>
</dbReference>
<feature type="domain" description="Smf/DprA SLOG" evidence="2">
    <location>
        <begin position="80"/>
        <end position="288"/>
    </location>
</feature>
<evidence type="ECO:0000313" key="5">
    <source>
        <dbReference type="Proteomes" id="UP001314796"/>
    </source>
</evidence>
<organism evidence="4 5">
    <name type="scientific">Alkaliphilus hydrothermalis</name>
    <dbReference type="NCBI Taxonomy" id="1482730"/>
    <lineage>
        <taxon>Bacteria</taxon>
        <taxon>Bacillati</taxon>
        <taxon>Bacillota</taxon>
        <taxon>Clostridia</taxon>
        <taxon>Peptostreptococcales</taxon>
        <taxon>Natronincolaceae</taxon>
        <taxon>Alkaliphilus</taxon>
    </lineage>
</organism>
<proteinExistence type="inferred from homology"/>
<dbReference type="Pfam" id="PF02481">
    <property type="entry name" value="DNA_processg_A"/>
    <property type="match status" value="1"/>
</dbReference>
<evidence type="ECO:0000259" key="2">
    <source>
        <dbReference type="Pfam" id="PF02481"/>
    </source>
</evidence>
<dbReference type="SUPFAM" id="SSF102405">
    <property type="entry name" value="MCP/YpsA-like"/>
    <property type="match status" value="1"/>
</dbReference>
<protein>
    <submittedName>
        <fullName evidence="4">DNA processing protein</fullName>
    </submittedName>
</protein>
<keyword evidence="5" id="KW-1185">Reference proteome</keyword>
<sequence>MLLGDKDILVWLNHLGGISYNVVMKLQEYFGGLVEIWEADEKEVLEALNKHRIIANRITQNRDKTFIEKIYQRAGEENIKILTILDEAYPDKLRNIYDSPYVIYINGNAKFDLPLISIVGSRKASPYGKWAAYQFAKELSQWGIGVISGLALGIDAASHKGTLDNKGYTIGVLGSGVEQCYPVSNSAIMKQMIETGCVLSEYAPGTPPMKHHFPARNRIISGLSDGVIVIEAAEKSGALITVEYALDHGKEVYALPGNINQLQSKGTNKLIRDGAKILLSIEDIIEDLKKSYPLINNCNKVATTEQLGEIEEKIYSIIRQGQISIDLIAYKSGLKIKDLSSILTILEIKGFINQLPGKTFTVNR</sequence>
<dbReference type="InterPro" id="IPR003488">
    <property type="entry name" value="DprA"/>
</dbReference>
<dbReference type="Proteomes" id="UP001314796">
    <property type="component" value="Unassembled WGS sequence"/>
</dbReference>
<evidence type="ECO:0000256" key="1">
    <source>
        <dbReference type="ARBA" id="ARBA00006525"/>
    </source>
</evidence>
<dbReference type="Gene3D" id="1.10.10.10">
    <property type="entry name" value="Winged helix-like DNA-binding domain superfamily/Winged helix DNA-binding domain"/>
    <property type="match status" value="1"/>
</dbReference>
<dbReference type="PANTHER" id="PTHR43022">
    <property type="entry name" value="PROTEIN SMF"/>
    <property type="match status" value="1"/>
</dbReference>
<reference evidence="4 5" key="1">
    <citation type="submission" date="2021-01" db="EMBL/GenBank/DDBJ databases">
        <title>Genomic Encyclopedia of Type Strains, Phase IV (KMG-IV): sequencing the most valuable type-strain genomes for metagenomic binning, comparative biology and taxonomic classification.</title>
        <authorList>
            <person name="Goeker M."/>
        </authorList>
    </citation>
    <scope>NUCLEOTIDE SEQUENCE [LARGE SCALE GENOMIC DNA]</scope>
    <source>
        <strain evidence="4 5">DSM 25890</strain>
    </source>
</reference>
<dbReference type="Gene3D" id="3.40.50.450">
    <property type="match status" value="1"/>
</dbReference>
<dbReference type="EMBL" id="JAFBEE010000001">
    <property type="protein sequence ID" value="MBM7613648.1"/>
    <property type="molecule type" value="Genomic_DNA"/>
</dbReference>
<dbReference type="Pfam" id="PF17782">
    <property type="entry name" value="WHD_DprA"/>
    <property type="match status" value="1"/>
</dbReference>
<dbReference type="RefSeq" id="WP_204399933.1">
    <property type="nucleotide sequence ID" value="NZ_JAFBEE010000001.1"/>
</dbReference>
<feature type="domain" description="DprA winged helix" evidence="3">
    <location>
        <begin position="302"/>
        <end position="358"/>
    </location>
</feature>
<dbReference type="InterPro" id="IPR036388">
    <property type="entry name" value="WH-like_DNA-bd_sf"/>
</dbReference>
<evidence type="ECO:0000313" key="4">
    <source>
        <dbReference type="EMBL" id="MBM7613648.1"/>
    </source>
</evidence>
<dbReference type="PANTHER" id="PTHR43022:SF1">
    <property type="entry name" value="PROTEIN SMF"/>
    <property type="match status" value="1"/>
</dbReference>
<comment type="similarity">
    <text evidence="1">Belongs to the DprA/Smf family.</text>
</comment>
<gene>
    <name evidence="4" type="ORF">JOC73_000156</name>
</gene>